<keyword evidence="2" id="KW-0488">Methylation</keyword>
<evidence type="ECO:0000256" key="6">
    <source>
        <dbReference type="SAM" id="Phobius"/>
    </source>
</evidence>
<dbReference type="SMART" id="SM00304">
    <property type="entry name" value="HAMP"/>
    <property type="match status" value="1"/>
</dbReference>
<dbReference type="GO" id="GO:0007165">
    <property type="term" value="P:signal transduction"/>
    <property type="evidence" value="ECO:0007669"/>
    <property type="project" value="UniProtKB-KW"/>
</dbReference>
<keyword evidence="10" id="KW-1185">Reference proteome</keyword>
<dbReference type="OrthoDB" id="9763018at2"/>
<dbReference type="GO" id="GO:0005886">
    <property type="term" value="C:plasma membrane"/>
    <property type="evidence" value="ECO:0007669"/>
    <property type="project" value="TreeGrafter"/>
</dbReference>
<feature type="domain" description="HAMP" evidence="8">
    <location>
        <begin position="211"/>
        <end position="263"/>
    </location>
</feature>
<evidence type="ECO:0000313" key="10">
    <source>
        <dbReference type="Proteomes" id="UP000229897"/>
    </source>
</evidence>
<dbReference type="InterPro" id="IPR004090">
    <property type="entry name" value="Chemotax_Me-accpt_rcpt"/>
</dbReference>
<organism evidence="9 10">
    <name type="scientific">Massilia violaceinigra</name>
    <dbReference type="NCBI Taxonomy" id="2045208"/>
    <lineage>
        <taxon>Bacteria</taxon>
        <taxon>Pseudomonadati</taxon>
        <taxon>Pseudomonadota</taxon>
        <taxon>Betaproteobacteria</taxon>
        <taxon>Burkholderiales</taxon>
        <taxon>Oxalobacteraceae</taxon>
        <taxon>Telluria group</taxon>
        <taxon>Massilia</taxon>
    </lineage>
</organism>
<dbReference type="GO" id="GO:0006935">
    <property type="term" value="P:chemotaxis"/>
    <property type="evidence" value="ECO:0007669"/>
    <property type="project" value="InterPro"/>
</dbReference>
<dbReference type="InterPro" id="IPR024478">
    <property type="entry name" value="HlyB_4HB_MCP"/>
</dbReference>
<dbReference type="PROSITE" id="PS50111">
    <property type="entry name" value="CHEMOTAXIS_TRANSDUC_2"/>
    <property type="match status" value="1"/>
</dbReference>
<evidence type="ECO:0000256" key="2">
    <source>
        <dbReference type="ARBA" id="ARBA00022481"/>
    </source>
</evidence>
<evidence type="ECO:0000313" key="9">
    <source>
        <dbReference type="EMBL" id="ATQ76789.1"/>
    </source>
</evidence>
<dbReference type="InterPro" id="IPR004089">
    <property type="entry name" value="MCPsignal_dom"/>
</dbReference>
<dbReference type="CDD" id="cd11386">
    <property type="entry name" value="MCP_signal"/>
    <property type="match status" value="1"/>
</dbReference>
<protein>
    <recommendedName>
        <fullName evidence="11">Methyl-accepting chemotaxis protein</fullName>
    </recommendedName>
</protein>
<dbReference type="InterPro" id="IPR051310">
    <property type="entry name" value="MCP_chemotaxis"/>
</dbReference>
<dbReference type="AlphaFoldDB" id="A0A2D2DP99"/>
<dbReference type="PANTHER" id="PTHR43531">
    <property type="entry name" value="PROTEIN ICFG"/>
    <property type="match status" value="1"/>
</dbReference>
<evidence type="ECO:0000259" key="8">
    <source>
        <dbReference type="PROSITE" id="PS50885"/>
    </source>
</evidence>
<dbReference type="PRINTS" id="PR00260">
    <property type="entry name" value="CHEMTRNSDUCR"/>
</dbReference>
<evidence type="ECO:0008006" key="11">
    <source>
        <dbReference type="Google" id="ProtNLM"/>
    </source>
</evidence>
<dbReference type="FunFam" id="1.10.287.950:FF:000001">
    <property type="entry name" value="Methyl-accepting chemotaxis sensory transducer"/>
    <property type="match status" value="1"/>
</dbReference>
<feature type="region of interest" description="Disordered" evidence="5">
    <location>
        <begin position="690"/>
        <end position="722"/>
    </location>
</feature>
<dbReference type="Pfam" id="PF00015">
    <property type="entry name" value="MCPsignal"/>
    <property type="match status" value="1"/>
</dbReference>
<reference evidence="9" key="1">
    <citation type="submission" date="2017-10" db="EMBL/GenBank/DDBJ databases">
        <title>Massilia psychrophilum sp. nov., a novel purple-pigmented bacterium isolated from Tianshan glacier, Xinjiang Municipality, China.</title>
        <authorList>
            <person name="Wang H."/>
        </authorList>
    </citation>
    <scope>NUCLEOTIDE SEQUENCE [LARGE SCALE GENOMIC DNA]</scope>
    <source>
        <strain evidence="9">B2</strain>
    </source>
</reference>
<dbReference type="Proteomes" id="UP000229897">
    <property type="component" value="Chromosome"/>
</dbReference>
<dbReference type="PANTHER" id="PTHR43531:SF14">
    <property type="entry name" value="METHYL-ACCEPTING CHEMOTAXIS PROTEIN I-RELATED"/>
    <property type="match status" value="1"/>
</dbReference>
<evidence type="ECO:0000256" key="3">
    <source>
        <dbReference type="ARBA" id="ARBA00029447"/>
    </source>
</evidence>
<evidence type="ECO:0000259" key="7">
    <source>
        <dbReference type="PROSITE" id="PS50111"/>
    </source>
</evidence>
<evidence type="ECO:0000256" key="1">
    <source>
        <dbReference type="ARBA" id="ARBA00004370"/>
    </source>
</evidence>
<comment type="similarity">
    <text evidence="3">Belongs to the methyl-accepting chemotaxis (MCP) protein family.</text>
</comment>
<keyword evidence="4" id="KW-0807">Transducer</keyword>
<proteinExistence type="inferred from homology"/>
<keyword evidence="6" id="KW-0812">Transmembrane</keyword>
<dbReference type="GO" id="GO:0004888">
    <property type="term" value="F:transmembrane signaling receptor activity"/>
    <property type="evidence" value="ECO:0007669"/>
    <property type="project" value="InterPro"/>
</dbReference>
<sequence length="859" mass="92141">MSYNVNISTRLMILTGTLLTALALVGLVALRGLSASNESMRTIDEDSTVPLVGLGEMPGDMYRSRTLVIGGMGAENSEAAELSYREVAVVNAKLKKSLDSYKRSLQSSDAKAQAGIFETAWEQYAVAGDKVVTLAKGGDYEAASAQLKIDSEKKFESARSALLTRMMQQKGEAQAAFSAADTSSATTREVMLATLGLGLLLGAFLSHIVIDSIKKPLRRAVEVANRVATGDLSEHIEVTSTDETGQLLAALRDMDASLERTIGKVREGSDRIVTASIEIARGNMDLSGRTEQQASSIEETTASIMELTDTVRQNADNARQASQLALSASAVAAKGGTVVSEVVSTMRSINTSSRRIVDIISVIDGIAFQTNILALNAAVEAARAGEQGRGFAVVASEVRNLAQRSAAAAKEIKTLIEDSVDMVEADTRLVDQAGTTMNDVVASVQKVTDIMKEIVSASQEQTVGIEQINQAIIEMDKVTQQNSALVEQAAAAAQSMQEDAAALAQVAQAFKLNAADTLPAPAHGLLKLARQSASWRQWPQVRHGRSREPCRYPARDDPVDQVCGRGGRLCGSCRSVRGAVGVPRDLRLSGPRVGASVASGLQHAGSPSRRWSPGRPRVAVAVALSLIGRIGDRQAEQQTRLHPVRRQRPSMCPRYFLADGQAESCSMVTPVVGFEILRACGAGEVEVAKGGGRALRPPPQHRCRDRTERPGAGRRRTSHPCAAEPAKDALARIFHESANLRAGVRRTWLRHVDCSLPGIGSAARPDCRRNSPYPRCFIACRGQHLAGLWCQRAGGSEEDVLEWMLGCEHDAHAPRVAHDGRADLEQFDADRRRAGACQFRANQSQAAQIDHQGIGERCQ</sequence>
<dbReference type="EMBL" id="CP024608">
    <property type="protein sequence ID" value="ATQ76789.1"/>
    <property type="molecule type" value="Genomic_DNA"/>
</dbReference>
<dbReference type="PROSITE" id="PS50885">
    <property type="entry name" value="HAMP"/>
    <property type="match status" value="1"/>
</dbReference>
<feature type="transmembrane region" description="Helical" evidence="6">
    <location>
        <begin position="12"/>
        <end position="33"/>
    </location>
</feature>
<name>A0A2D2DP99_9BURK</name>
<gene>
    <name evidence="9" type="ORF">CR152_21415</name>
</gene>
<evidence type="ECO:0000256" key="4">
    <source>
        <dbReference type="PROSITE-ProRule" id="PRU00284"/>
    </source>
</evidence>
<feature type="transmembrane region" description="Helical" evidence="6">
    <location>
        <begin position="190"/>
        <end position="210"/>
    </location>
</feature>
<dbReference type="SUPFAM" id="SSF58104">
    <property type="entry name" value="Methyl-accepting chemotaxis protein (MCP) signaling domain"/>
    <property type="match status" value="1"/>
</dbReference>
<dbReference type="SMART" id="SM00283">
    <property type="entry name" value="MA"/>
    <property type="match status" value="1"/>
</dbReference>
<comment type="subcellular location">
    <subcellularLocation>
        <location evidence="1">Membrane</location>
    </subcellularLocation>
</comment>
<dbReference type="KEGG" id="mass:CR152_21415"/>
<evidence type="ECO:0000256" key="5">
    <source>
        <dbReference type="SAM" id="MobiDB-lite"/>
    </source>
</evidence>
<dbReference type="CDD" id="cd06225">
    <property type="entry name" value="HAMP"/>
    <property type="match status" value="1"/>
</dbReference>
<dbReference type="Pfam" id="PF12729">
    <property type="entry name" value="4HB_MCP_1"/>
    <property type="match status" value="1"/>
</dbReference>
<feature type="domain" description="Methyl-accepting transducer" evidence="7">
    <location>
        <begin position="268"/>
        <end position="497"/>
    </location>
</feature>
<dbReference type="Pfam" id="PF00672">
    <property type="entry name" value="HAMP"/>
    <property type="match status" value="1"/>
</dbReference>
<keyword evidence="6" id="KW-0472">Membrane</keyword>
<accession>A0A2D2DP99</accession>
<dbReference type="InterPro" id="IPR003660">
    <property type="entry name" value="HAMP_dom"/>
</dbReference>
<keyword evidence="6" id="KW-1133">Transmembrane helix</keyword>
<dbReference type="Gene3D" id="1.10.287.950">
    <property type="entry name" value="Methyl-accepting chemotaxis protein"/>
    <property type="match status" value="1"/>
</dbReference>